<evidence type="ECO:0000313" key="1">
    <source>
        <dbReference type="EMBL" id="ODS30696.1"/>
    </source>
</evidence>
<proteinExistence type="predicted"/>
<evidence type="ECO:0008006" key="3">
    <source>
        <dbReference type="Google" id="ProtNLM"/>
    </source>
</evidence>
<evidence type="ECO:0000313" key="2">
    <source>
        <dbReference type="Proteomes" id="UP000094056"/>
    </source>
</evidence>
<comment type="caution">
    <text evidence="1">The sequence shown here is derived from an EMBL/GenBank/DDBJ whole genome shotgun (WGS) entry which is preliminary data.</text>
</comment>
<dbReference type="Pfam" id="PF08843">
    <property type="entry name" value="AbiEii"/>
    <property type="match status" value="2"/>
</dbReference>
<sequence length="217" mass="24452">MSFKTNAVPNEVIDLLLNVRPIIGKIGGVYLAGGTALSLFLGHRISIDLDFFTPNDFLAAPLSEALNQLGPYVPIDVKNNSLVCKVKEVQFSLFKYGYPLLCPFEFYSNISIASLRDIAAMKIGAIGDRGARKDFYDLYAILNYTSIKIENILKDVCTKFSIPKDSLYHYIKALAFFEDSRKEPDIQPLVKLDVKWEDIELFFSKLATTLIPRSFPH</sequence>
<name>A0A1E3X4W1_9BACT</name>
<dbReference type="EMBL" id="MAYW01000187">
    <property type="protein sequence ID" value="ODS30696.1"/>
    <property type="molecule type" value="Genomic_DNA"/>
</dbReference>
<dbReference type="PATRIC" id="fig|1872076.5.peg.5007"/>
<accession>A0A1E3X4W1</accession>
<organism evidence="1 2">
    <name type="scientific">Candidatus Scalindua rubra</name>
    <dbReference type="NCBI Taxonomy" id="1872076"/>
    <lineage>
        <taxon>Bacteria</taxon>
        <taxon>Pseudomonadati</taxon>
        <taxon>Planctomycetota</taxon>
        <taxon>Candidatus Brocadiia</taxon>
        <taxon>Candidatus Brocadiales</taxon>
        <taxon>Candidatus Scalinduaceae</taxon>
        <taxon>Candidatus Scalindua</taxon>
    </lineage>
</organism>
<reference evidence="1 2" key="1">
    <citation type="submission" date="2016-07" db="EMBL/GenBank/DDBJ databases">
        <title>Draft genome of Scalindua rubra, obtained from a brine-seawater interface in the Red Sea, sheds light on salt adaptation in anammox bacteria.</title>
        <authorList>
            <person name="Speth D.R."/>
            <person name="Lagkouvardos I."/>
            <person name="Wang Y."/>
            <person name="Qian P.-Y."/>
            <person name="Dutilh B.E."/>
            <person name="Jetten M.S."/>
        </authorList>
    </citation>
    <scope>NUCLEOTIDE SEQUENCE [LARGE SCALE GENOMIC DNA]</scope>
    <source>
        <strain evidence="1">BSI-1</strain>
    </source>
</reference>
<dbReference type="AlphaFoldDB" id="A0A1E3X4W1"/>
<dbReference type="Proteomes" id="UP000094056">
    <property type="component" value="Unassembled WGS sequence"/>
</dbReference>
<gene>
    <name evidence="1" type="ORF">SCARUB_04193</name>
</gene>
<dbReference type="InterPro" id="IPR014942">
    <property type="entry name" value="AbiEii"/>
</dbReference>
<protein>
    <recommendedName>
        <fullName evidence="3">Nucleotidyl transferase AbiEii toxin, Type IV TA system</fullName>
    </recommendedName>
</protein>